<evidence type="ECO:0000313" key="2">
    <source>
        <dbReference type="Proteomes" id="UP000521943"/>
    </source>
</evidence>
<organism evidence="1 2">
    <name type="scientific">Ephemerocybe angulata</name>
    <dbReference type="NCBI Taxonomy" id="980116"/>
    <lineage>
        <taxon>Eukaryota</taxon>
        <taxon>Fungi</taxon>
        <taxon>Dikarya</taxon>
        <taxon>Basidiomycota</taxon>
        <taxon>Agaricomycotina</taxon>
        <taxon>Agaricomycetes</taxon>
        <taxon>Agaricomycetidae</taxon>
        <taxon>Agaricales</taxon>
        <taxon>Agaricineae</taxon>
        <taxon>Psathyrellaceae</taxon>
        <taxon>Ephemerocybe</taxon>
    </lineage>
</organism>
<feature type="non-terminal residue" evidence="1">
    <location>
        <position position="1"/>
    </location>
</feature>
<name>A0A8H6H7X3_9AGAR</name>
<feature type="non-terminal residue" evidence="1">
    <location>
        <position position="54"/>
    </location>
</feature>
<protein>
    <recommendedName>
        <fullName evidence="3">HAT C-terminal dimerisation domain-containing protein</fullName>
    </recommendedName>
</protein>
<dbReference type="Proteomes" id="UP000521943">
    <property type="component" value="Unassembled WGS sequence"/>
</dbReference>
<sequence length="54" mass="6086">FLLATSTDVERAFSRGRLMVSMLRHLLADKTTKASTVLSSWHEHGDLIPFDDLV</sequence>
<comment type="caution">
    <text evidence="1">The sequence shown here is derived from an EMBL/GenBank/DDBJ whole genome shotgun (WGS) entry which is preliminary data.</text>
</comment>
<dbReference type="OrthoDB" id="1715602at2759"/>
<proteinExistence type="predicted"/>
<dbReference type="EMBL" id="JACGCI010000204">
    <property type="protein sequence ID" value="KAF6742064.1"/>
    <property type="molecule type" value="Genomic_DNA"/>
</dbReference>
<dbReference type="AlphaFoldDB" id="A0A8H6H7X3"/>
<keyword evidence="2" id="KW-1185">Reference proteome</keyword>
<reference evidence="1 2" key="1">
    <citation type="submission" date="2020-07" db="EMBL/GenBank/DDBJ databases">
        <title>Comparative genomics of pyrophilous fungi reveals a link between fire events and developmental genes.</title>
        <authorList>
            <consortium name="DOE Joint Genome Institute"/>
            <person name="Steindorff A.S."/>
            <person name="Carver A."/>
            <person name="Calhoun S."/>
            <person name="Stillman K."/>
            <person name="Liu H."/>
            <person name="Lipzen A."/>
            <person name="Pangilinan J."/>
            <person name="Labutti K."/>
            <person name="Bruns T.D."/>
            <person name="Grigoriev I.V."/>
        </authorList>
    </citation>
    <scope>NUCLEOTIDE SEQUENCE [LARGE SCALE GENOMIC DNA]</scope>
    <source>
        <strain evidence="1 2">CBS 144469</strain>
    </source>
</reference>
<evidence type="ECO:0008006" key="3">
    <source>
        <dbReference type="Google" id="ProtNLM"/>
    </source>
</evidence>
<gene>
    <name evidence="1" type="ORF">DFP72DRAFT_776162</name>
</gene>
<evidence type="ECO:0000313" key="1">
    <source>
        <dbReference type="EMBL" id="KAF6742064.1"/>
    </source>
</evidence>
<accession>A0A8H6H7X3</accession>